<organism evidence="3 4">
    <name type="scientific">Oikopleura dioica</name>
    <name type="common">Tunicate</name>
    <dbReference type="NCBI Taxonomy" id="34765"/>
    <lineage>
        <taxon>Eukaryota</taxon>
        <taxon>Metazoa</taxon>
        <taxon>Chordata</taxon>
        <taxon>Tunicata</taxon>
        <taxon>Appendicularia</taxon>
        <taxon>Copelata</taxon>
        <taxon>Oikopleuridae</taxon>
        <taxon>Oikopleura</taxon>
    </lineage>
</organism>
<dbReference type="PANTHER" id="PTHR37159">
    <property type="entry name" value="GH11867P"/>
    <property type="match status" value="1"/>
</dbReference>
<keyword evidence="4" id="KW-1185">Reference proteome</keyword>
<evidence type="ECO:0000259" key="2">
    <source>
        <dbReference type="Pfam" id="PF09995"/>
    </source>
</evidence>
<feature type="transmembrane region" description="Helical" evidence="1">
    <location>
        <begin position="314"/>
        <end position="333"/>
    </location>
</feature>
<dbReference type="EMBL" id="OU015568">
    <property type="protein sequence ID" value="CAG5080576.1"/>
    <property type="molecule type" value="Genomic_DNA"/>
</dbReference>
<proteinExistence type="predicted"/>
<gene>
    <name evidence="3" type="ORF">OKIOD_LOCUS1210</name>
</gene>
<feature type="domain" description="ER-bound oxygenase mpaB/mpaB'/Rubber oxygenase catalytic" evidence="2">
    <location>
        <begin position="84"/>
        <end position="193"/>
    </location>
</feature>
<dbReference type="Proteomes" id="UP001158576">
    <property type="component" value="Chromosome PAR"/>
</dbReference>
<dbReference type="Pfam" id="PF09995">
    <property type="entry name" value="MPAB_Lcp_cat"/>
    <property type="match status" value="1"/>
</dbReference>
<accession>A0ABN7RSD2</accession>
<evidence type="ECO:0000313" key="3">
    <source>
        <dbReference type="EMBL" id="CAG5080576.1"/>
    </source>
</evidence>
<evidence type="ECO:0000256" key="1">
    <source>
        <dbReference type="SAM" id="Phobius"/>
    </source>
</evidence>
<dbReference type="InterPro" id="IPR018713">
    <property type="entry name" value="MPAB/Lcp_cat_dom"/>
</dbReference>
<feature type="transmembrane region" description="Helical" evidence="1">
    <location>
        <begin position="283"/>
        <end position="302"/>
    </location>
</feature>
<keyword evidence="1" id="KW-0472">Membrane</keyword>
<keyword evidence="1" id="KW-0812">Transmembrane</keyword>
<name>A0ABN7RSD2_OIKDI</name>
<protein>
    <submittedName>
        <fullName evidence="3">Oidioi.mRNA.OKI2018_I69.PAR.g9652.t1.cds</fullName>
    </submittedName>
</protein>
<sequence length="344" mass="39998">MTKDNYEAVNSGFFESSIPKFEDALKTFEKPDYYDDKLFHEGREFYRKYKGACIFSMALSVVAGHVFENVTKVMVFTKRTETSRSAFWRYWKTAERVNSWLVDDVFDSSTKGHREILNTVRIHKAVAKKINKEEAAPKSHVWVSQSDMAHVLVGFAGPIVVAPRFFGIQDENELVAYLHTWRVLGHLLGIDDQYNPFVGNLLAIQTTITKLYCFVGVPGAANPPENFHHHTDMICEWAGSKNAIMMYGLDAHDEVYRKTGIKPDKKQLKAAKKRFKLETFGDYFQYYHLMIVFQYLYTFWFVRFVINDVLYNPYSSIILAYVSIWTNELLRYFNFSSSSKSKIQ</sequence>
<reference evidence="3 4" key="1">
    <citation type="submission" date="2021-04" db="EMBL/GenBank/DDBJ databases">
        <authorList>
            <person name="Bliznina A."/>
        </authorList>
    </citation>
    <scope>NUCLEOTIDE SEQUENCE [LARGE SCALE GENOMIC DNA]</scope>
</reference>
<evidence type="ECO:0000313" key="4">
    <source>
        <dbReference type="Proteomes" id="UP001158576"/>
    </source>
</evidence>
<keyword evidence="1" id="KW-1133">Transmembrane helix</keyword>
<dbReference type="PANTHER" id="PTHR37159:SF1">
    <property type="entry name" value="GH11867P"/>
    <property type="match status" value="1"/>
</dbReference>